<dbReference type="GO" id="GO:0006096">
    <property type="term" value="P:glycolytic process"/>
    <property type="evidence" value="ECO:0007669"/>
    <property type="project" value="UniProtKB-UniRule"/>
</dbReference>
<comment type="similarity">
    <text evidence="3 8 9">Belongs to the triosephosphate isomerase family.</text>
</comment>
<dbReference type="SUPFAM" id="SSF51351">
    <property type="entry name" value="Triosephosphate isomerase (TIM)"/>
    <property type="match status" value="1"/>
</dbReference>
<comment type="subcellular location">
    <subcellularLocation>
        <location evidence="8 9">Cytoplasm</location>
    </subcellularLocation>
</comment>
<proteinExistence type="inferred from homology"/>
<keyword evidence="5 8" id="KW-0963">Cytoplasm</keyword>
<keyword evidence="7 8" id="KW-0413">Isomerase</keyword>
<comment type="pathway">
    <text evidence="1 8 9">Carbohydrate degradation; glycolysis; D-glyceraldehyde 3-phosphate from glycerone phosphate: step 1/1.</text>
</comment>
<evidence type="ECO:0000256" key="8">
    <source>
        <dbReference type="HAMAP-Rule" id="MF_00147"/>
    </source>
</evidence>
<evidence type="ECO:0000256" key="1">
    <source>
        <dbReference type="ARBA" id="ARBA00004680"/>
    </source>
</evidence>
<dbReference type="NCBIfam" id="TIGR00419">
    <property type="entry name" value="tim"/>
    <property type="match status" value="1"/>
</dbReference>
<dbReference type="PROSITE" id="PS51440">
    <property type="entry name" value="TIM_2"/>
    <property type="match status" value="1"/>
</dbReference>
<dbReference type="GO" id="GO:0005829">
    <property type="term" value="C:cytosol"/>
    <property type="evidence" value="ECO:0007669"/>
    <property type="project" value="TreeGrafter"/>
</dbReference>
<dbReference type="GO" id="GO:0046166">
    <property type="term" value="P:glyceraldehyde-3-phosphate biosynthetic process"/>
    <property type="evidence" value="ECO:0007669"/>
    <property type="project" value="TreeGrafter"/>
</dbReference>
<dbReference type="EMBL" id="LRRD01000002">
    <property type="protein sequence ID" value="KXW59323.1"/>
    <property type="molecule type" value="Genomic_DNA"/>
</dbReference>
<feature type="binding site" evidence="8">
    <location>
        <begin position="16"/>
        <end position="18"/>
    </location>
    <ligand>
        <name>substrate</name>
    </ligand>
</feature>
<dbReference type="PANTHER" id="PTHR21139:SF42">
    <property type="entry name" value="TRIOSEPHOSPHATE ISOMERASE"/>
    <property type="match status" value="1"/>
</dbReference>
<comment type="pathway">
    <text evidence="2">Carbohydrate metabolism; erythritol degradation.</text>
</comment>
<accession>A0A149W1H6</accession>
<dbReference type="GO" id="GO:0019563">
    <property type="term" value="P:glycerol catabolic process"/>
    <property type="evidence" value="ECO:0007669"/>
    <property type="project" value="TreeGrafter"/>
</dbReference>
<gene>
    <name evidence="8 10" type="primary">tpiA</name>
    <name evidence="10" type="ORF">FEMY_01130</name>
</gene>
<dbReference type="STRING" id="1789004.FEMY_01130"/>
<dbReference type="UniPathway" id="UPA00138"/>
<dbReference type="CDD" id="cd00311">
    <property type="entry name" value="TIM"/>
    <property type="match status" value="1"/>
</dbReference>
<feature type="active site" description="Proton acceptor" evidence="8">
    <location>
        <position position="174"/>
    </location>
</feature>
<comment type="caution">
    <text evidence="10">The sequence shown here is derived from an EMBL/GenBank/DDBJ whole genome shotgun (WGS) entry which is preliminary data.</text>
</comment>
<sequence>MQGLEQLMRKKLIAGNWKMHGSRVANEILVRSLLAEPALEPSVELVVLVPAPYLAQMQQLLGDSACAWGGQDVSDQERGAFTGEVAASMLREFGCRYTVVGHSERRQRHGETDVQVAAKAQQALSQDLIPILCLGESLEQREAGKTAQVMRHQLGVLLDVLGEAGMVRSVLAYEPVWAIGTGRSATPAQVQEVHAWLRQQCAEVSPGLAENIQILYGGSVKGANAVELMALPDVDGALVGGASLVAQEFLAIARAAAKASQRTE</sequence>
<dbReference type="Proteomes" id="UP000075653">
    <property type="component" value="Unassembled WGS sequence"/>
</dbReference>
<evidence type="ECO:0000256" key="9">
    <source>
        <dbReference type="RuleBase" id="RU363013"/>
    </source>
</evidence>
<keyword evidence="6 8" id="KW-0324">Glycolysis</keyword>
<evidence type="ECO:0000313" key="11">
    <source>
        <dbReference type="Proteomes" id="UP000075653"/>
    </source>
</evidence>
<dbReference type="InterPro" id="IPR022896">
    <property type="entry name" value="TrioseP_Isoase_bac/euk"/>
</dbReference>
<feature type="binding site" evidence="8">
    <location>
        <begin position="240"/>
        <end position="241"/>
    </location>
    <ligand>
        <name>substrate</name>
    </ligand>
</feature>
<name>A0A149W1H6_9PROT</name>
<reference evidence="10 11" key="1">
    <citation type="submission" date="2016-01" db="EMBL/GenBank/DDBJ databases">
        <title>Genome sequence of the acidophilic iron oxidising Ferrovum strain Z-31.</title>
        <authorList>
            <person name="Poehlein A."/>
            <person name="Ullrich S.R."/>
            <person name="Schloemann M."/>
            <person name="Muehling M."/>
            <person name="Daniel R."/>
        </authorList>
    </citation>
    <scope>NUCLEOTIDE SEQUENCE [LARGE SCALE GENOMIC DNA]</scope>
    <source>
        <strain evidence="10 11">Z-31</strain>
    </source>
</reference>
<dbReference type="AlphaFoldDB" id="A0A149W1H6"/>
<dbReference type="PATRIC" id="fig|1789004.3.peg.113"/>
<feature type="binding site" evidence="8">
    <location>
        <position position="219"/>
    </location>
    <ligand>
        <name>substrate</name>
    </ligand>
</feature>
<feature type="binding site" evidence="8">
    <location>
        <position position="180"/>
    </location>
    <ligand>
        <name>substrate</name>
    </ligand>
</feature>
<dbReference type="UniPathway" id="UPA00109">
    <property type="reaction ID" value="UER00189"/>
</dbReference>
<comment type="subunit">
    <text evidence="8 9">Homodimer.</text>
</comment>
<dbReference type="FunFam" id="3.20.20.70:FF:000016">
    <property type="entry name" value="Triosephosphate isomerase"/>
    <property type="match status" value="1"/>
</dbReference>
<comment type="catalytic activity">
    <reaction evidence="8 9">
        <text>D-glyceraldehyde 3-phosphate = dihydroxyacetone phosphate</text>
        <dbReference type="Rhea" id="RHEA:18585"/>
        <dbReference type="ChEBI" id="CHEBI:57642"/>
        <dbReference type="ChEBI" id="CHEBI:59776"/>
        <dbReference type="EC" id="5.3.1.1"/>
    </reaction>
</comment>
<protein>
    <recommendedName>
        <fullName evidence="8 9">Triosephosphate isomerase</fullName>
        <shortName evidence="8">TIM</shortName>
        <shortName evidence="8">TPI</shortName>
        <ecNumber evidence="8 9">5.3.1.1</ecNumber>
    </recommendedName>
    <alternativeName>
        <fullName evidence="8">Triose-phosphate isomerase</fullName>
    </alternativeName>
</protein>
<dbReference type="Pfam" id="PF00121">
    <property type="entry name" value="TIM"/>
    <property type="match status" value="1"/>
</dbReference>
<keyword evidence="11" id="KW-1185">Reference proteome</keyword>
<dbReference type="GO" id="GO:0006094">
    <property type="term" value="P:gluconeogenesis"/>
    <property type="evidence" value="ECO:0007669"/>
    <property type="project" value="UniProtKB-UniRule"/>
</dbReference>
<dbReference type="EC" id="5.3.1.1" evidence="8 9"/>
<feature type="active site" description="Electrophile" evidence="8">
    <location>
        <position position="102"/>
    </location>
</feature>
<evidence type="ECO:0000256" key="7">
    <source>
        <dbReference type="ARBA" id="ARBA00023235"/>
    </source>
</evidence>
<organism evidence="10 11">
    <name type="scientific">Ferrovum myxofaciens</name>
    <dbReference type="NCBI Taxonomy" id="416213"/>
    <lineage>
        <taxon>Bacteria</taxon>
        <taxon>Pseudomonadati</taxon>
        <taxon>Pseudomonadota</taxon>
        <taxon>Betaproteobacteria</taxon>
        <taxon>Ferrovales</taxon>
        <taxon>Ferrovaceae</taxon>
        <taxon>Ferrovum</taxon>
    </lineage>
</organism>
<dbReference type="Gene3D" id="3.20.20.70">
    <property type="entry name" value="Aldolase class I"/>
    <property type="match status" value="1"/>
</dbReference>
<evidence type="ECO:0000313" key="10">
    <source>
        <dbReference type="EMBL" id="KXW59323.1"/>
    </source>
</evidence>
<dbReference type="PANTHER" id="PTHR21139">
    <property type="entry name" value="TRIOSEPHOSPHATE ISOMERASE"/>
    <property type="match status" value="1"/>
</dbReference>
<dbReference type="InterPro" id="IPR035990">
    <property type="entry name" value="TIM_sf"/>
</dbReference>
<evidence type="ECO:0000256" key="6">
    <source>
        <dbReference type="ARBA" id="ARBA00023152"/>
    </source>
</evidence>
<comment type="pathway">
    <text evidence="8 9">Carbohydrate biosynthesis; gluconeogenesis.</text>
</comment>
<evidence type="ECO:0000256" key="3">
    <source>
        <dbReference type="ARBA" id="ARBA00007422"/>
    </source>
</evidence>
<comment type="function">
    <text evidence="8">Involved in the gluconeogenesis. Catalyzes stereospecifically the conversion of dihydroxyacetone phosphate (DHAP) to D-glyceraldehyde-3-phosphate (G3P).</text>
</comment>
<dbReference type="InterPro" id="IPR020861">
    <property type="entry name" value="Triosephosphate_isomerase_AS"/>
</dbReference>
<evidence type="ECO:0000256" key="2">
    <source>
        <dbReference type="ARBA" id="ARBA00004939"/>
    </source>
</evidence>
<dbReference type="HAMAP" id="MF_00147_B">
    <property type="entry name" value="TIM_B"/>
    <property type="match status" value="1"/>
</dbReference>
<evidence type="ECO:0000256" key="5">
    <source>
        <dbReference type="ARBA" id="ARBA00022490"/>
    </source>
</evidence>
<dbReference type="InterPro" id="IPR013785">
    <property type="entry name" value="Aldolase_TIM"/>
</dbReference>
<dbReference type="PROSITE" id="PS00171">
    <property type="entry name" value="TIM_1"/>
    <property type="match status" value="1"/>
</dbReference>
<dbReference type="GO" id="GO:0004807">
    <property type="term" value="F:triose-phosphate isomerase activity"/>
    <property type="evidence" value="ECO:0007669"/>
    <property type="project" value="UniProtKB-UniRule"/>
</dbReference>
<evidence type="ECO:0000256" key="4">
    <source>
        <dbReference type="ARBA" id="ARBA00022432"/>
    </source>
</evidence>
<dbReference type="InterPro" id="IPR000652">
    <property type="entry name" value="Triosephosphate_isomerase"/>
</dbReference>
<keyword evidence="4 8" id="KW-0312">Gluconeogenesis</keyword>